<feature type="domain" description="HTH marR-type" evidence="5">
    <location>
        <begin position="23"/>
        <end position="157"/>
    </location>
</feature>
<name>A0ABW6ZYL0_9HYPH</name>
<dbReference type="RefSeq" id="WP_393992928.1">
    <property type="nucleotide sequence ID" value="NZ_JBAFVH010000007.1"/>
</dbReference>
<evidence type="ECO:0000256" key="3">
    <source>
        <dbReference type="ARBA" id="ARBA00023163"/>
    </source>
</evidence>
<feature type="region of interest" description="Disordered" evidence="4">
    <location>
        <begin position="1"/>
        <end position="21"/>
    </location>
</feature>
<accession>A0ABW6ZYL0</accession>
<keyword evidence="3" id="KW-0804">Transcription</keyword>
<keyword evidence="2" id="KW-0238">DNA-binding</keyword>
<dbReference type="InterPro" id="IPR036388">
    <property type="entry name" value="WH-like_DNA-bd_sf"/>
</dbReference>
<dbReference type="PROSITE" id="PS01117">
    <property type="entry name" value="HTH_MARR_1"/>
    <property type="match status" value="1"/>
</dbReference>
<dbReference type="Gene3D" id="1.10.10.10">
    <property type="entry name" value="Winged helix-like DNA-binding domain superfamily/Winged helix DNA-binding domain"/>
    <property type="match status" value="1"/>
</dbReference>
<organism evidence="6 7">
    <name type="scientific">Xanthobacter oligotrophicus</name>
    <dbReference type="NCBI Taxonomy" id="2607286"/>
    <lineage>
        <taxon>Bacteria</taxon>
        <taxon>Pseudomonadati</taxon>
        <taxon>Pseudomonadota</taxon>
        <taxon>Alphaproteobacteria</taxon>
        <taxon>Hyphomicrobiales</taxon>
        <taxon>Xanthobacteraceae</taxon>
        <taxon>Xanthobacter</taxon>
    </lineage>
</organism>
<evidence type="ECO:0000259" key="5">
    <source>
        <dbReference type="PROSITE" id="PS50995"/>
    </source>
</evidence>
<evidence type="ECO:0000256" key="2">
    <source>
        <dbReference type="ARBA" id="ARBA00023125"/>
    </source>
</evidence>
<dbReference type="PROSITE" id="PS50995">
    <property type="entry name" value="HTH_MARR_2"/>
    <property type="match status" value="1"/>
</dbReference>
<keyword evidence="1" id="KW-0805">Transcription regulation</keyword>
<reference evidence="6 7" key="1">
    <citation type="submission" date="2024-02" db="EMBL/GenBank/DDBJ databases">
        <title>Expansion and revision of Xanthobacter and proposal of Roseixanthobacter gen. nov.</title>
        <authorList>
            <person name="Soltysiak M.P.M."/>
            <person name="Jalihal A."/>
            <person name="Ory A."/>
            <person name="Chrisophersen C."/>
            <person name="Lee A.D."/>
            <person name="Boulton J."/>
            <person name="Springer M."/>
        </authorList>
    </citation>
    <scope>NUCLEOTIDE SEQUENCE [LARGE SCALE GENOMIC DNA]</scope>
    <source>
        <strain evidence="6 7">23A</strain>
    </source>
</reference>
<dbReference type="PANTHER" id="PTHR33164:SF64">
    <property type="entry name" value="TRANSCRIPTIONAL REGULATOR SLYA"/>
    <property type="match status" value="1"/>
</dbReference>
<sequence length="169" mass="18278">MTAPAPSPAPPNPIAPARPAPSEPPLGFVLVDAARLYRARIDRAFEGAGLGLTAGEARTLAYVDFHPGLRQSALAEKMNVEPMTLVGFLDRLEAAGLVTRETDPRDRRAKIVTLTPEATPYLAGVLSAAATARREATCGFSEAEQALLRDLLLRLRDNLAREHRSRDEK</sequence>
<keyword evidence="7" id="KW-1185">Reference proteome</keyword>
<dbReference type="InterPro" id="IPR039422">
    <property type="entry name" value="MarR/SlyA-like"/>
</dbReference>
<dbReference type="Proteomes" id="UP001604002">
    <property type="component" value="Unassembled WGS sequence"/>
</dbReference>
<dbReference type="EMBL" id="JBAFVH010000007">
    <property type="protein sequence ID" value="MFG1373115.1"/>
    <property type="molecule type" value="Genomic_DNA"/>
</dbReference>
<evidence type="ECO:0000313" key="7">
    <source>
        <dbReference type="Proteomes" id="UP001604002"/>
    </source>
</evidence>
<evidence type="ECO:0000256" key="4">
    <source>
        <dbReference type="SAM" id="MobiDB-lite"/>
    </source>
</evidence>
<comment type="caution">
    <text evidence="6">The sequence shown here is derived from an EMBL/GenBank/DDBJ whole genome shotgun (WGS) entry which is preliminary data.</text>
</comment>
<dbReference type="PRINTS" id="PR00598">
    <property type="entry name" value="HTHMARR"/>
</dbReference>
<evidence type="ECO:0000256" key="1">
    <source>
        <dbReference type="ARBA" id="ARBA00023015"/>
    </source>
</evidence>
<gene>
    <name evidence="6" type="ORF">V5F32_13145</name>
</gene>
<protein>
    <submittedName>
        <fullName evidence="6">MarR family transcriptional regulator</fullName>
    </submittedName>
</protein>
<dbReference type="InterPro" id="IPR023187">
    <property type="entry name" value="Tscrpt_reg_MarR-type_CS"/>
</dbReference>
<dbReference type="PANTHER" id="PTHR33164">
    <property type="entry name" value="TRANSCRIPTIONAL REGULATOR, MARR FAMILY"/>
    <property type="match status" value="1"/>
</dbReference>
<proteinExistence type="predicted"/>
<dbReference type="InterPro" id="IPR000835">
    <property type="entry name" value="HTH_MarR-typ"/>
</dbReference>
<dbReference type="SUPFAM" id="SSF46785">
    <property type="entry name" value="Winged helix' DNA-binding domain"/>
    <property type="match status" value="1"/>
</dbReference>
<dbReference type="Pfam" id="PF01047">
    <property type="entry name" value="MarR"/>
    <property type="match status" value="1"/>
</dbReference>
<evidence type="ECO:0000313" key="6">
    <source>
        <dbReference type="EMBL" id="MFG1373115.1"/>
    </source>
</evidence>
<dbReference type="SMART" id="SM00347">
    <property type="entry name" value="HTH_MARR"/>
    <property type="match status" value="1"/>
</dbReference>
<dbReference type="InterPro" id="IPR036390">
    <property type="entry name" value="WH_DNA-bd_sf"/>
</dbReference>